<dbReference type="SUPFAM" id="SSF51215">
    <property type="entry name" value="Regulatory protein AraC"/>
    <property type="match status" value="1"/>
</dbReference>
<dbReference type="InterPro" id="IPR037923">
    <property type="entry name" value="HTH-like"/>
</dbReference>
<name>A0A930FQ24_9FIRM</name>
<accession>A0A930FQ24</accession>
<dbReference type="InterPro" id="IPR009057">
    <property type="entry name" value="Homeodomain-like_sf"/>
</dbReference>
<dbReference type="InterPro" id="IPR014710">
    <property type="entry name" value="RmlC-like_jellyroll"/>
</dbReference>
<dbReference type="InterPro" id="IPR003313">
    <property type="entry name" value="AraC-bd"/>
</dbReference>
<keyword evidence="1" id="KW-0805">Transcription regulation</keyword>
<evidence type="ECO:0000313" key="6">
    <source>
        <dbReference type="Proteomes" id="UP000757890"/>
    </source>
</evidence>
<dbReference type="AlphaFoldDB" id="A0A930FQ24"/>
<organism evidence="5 6">
    <name type="scientific">Dialister invisus</name>
    <dbReference type="NCBI Taxonomy" id="218538"/>
    <lineage>
        <taxon>Bacteria</taxon>
        <taxon>Bacillati</taxon>
        <taxon>Bacillota</taxon>
        <taxon>Negativicutes</taxon>
        <taxon>Veillonellales</taxon>
        <taxon>Veillonellaceae</taxon>
        <taxon>Dialister</taxon>
    </lineage>
</organism>
<dbReference type="PANTHER" id="PTHR43280:SF2">
    <property type="entry name" value="HTH-TYPE TRANSCRIPTIONAL REGULATOR EXSA"/>
    <property type="match status" value="1"/>
</dbReference>
<dbReference type="Gene3D" id="1.10.10.60">
    <property type="entry name" value="Homeodomain-like"/>
    <property type="match status" value="2"/>
</dbReference>
<dbReference type="GO" id="GO:0003700">
    <property type="term" value="F:DNA-binding transcription factor activity"/>
    <property type="evidence" value="ECO:0007669"/>
    <property type="project" value="InterPro"/>
</dbReference>
<reference evidence="5" key="1">
    <citation type="submission" date="2020-04" db="EMBL/GenBank/DDBJ databases">
        <title>Deep metagenomics examines the oral microbiome during advanced dental caries in children, revealing novel taxa and co-occurrences with host molecules.</title>
        <authorList>
            <person name="Baker J.L."/>
            <person name="Morton J.T."/>
            <person name="Dinis M."/>
            <person name="Alvarez R."/>
            <person name="Tran N.C."/>
            <person name="Knight R."/>
            <person name="Edlund A."/>
        </authorList>
    </citation>
    <scope>NUCLEOTIDE SEQUENCE</scope>
    <source>
        <strain evidence="5">JCVI_32_bin.14</strain>
    </source>
</reference>
<dbReference type="Gene3D" id="2.60.120.10">
    <property type="entry name" value="Jelly Rolls"/>
    <property type="match status" value="1"/>
</dbReference>
<dbReference type="PRINTS" id="PR00032">
    <property type="entry name" value="HTHARAC"/>
</dbReference>
<dbReference type="PANTHER" id="PTHR43280">
    <property type="entry name" value="ARAC-FAMILY TRANSCRIPTIONAL REGULATOR"/>
    <property type="match status" value="1"/>
</dbReference>
<dbReference type="InterPro" id="IPR020449">
    <property type="entry name" value="Tscrpt_reg_AraC-type_HTH"/>
</dbReference>
<dbReference type="Pfam" id="PF12833">
    <property type="entry name" value="HTH_18"/>
    <property type="match status" value="1"/>
</dbReference>
<keyword evidence="3" id="KW-0804">Transcription</keyword>
<sequence length="298" mass="34522">MNLEEYSQYRETLLHEQPGFAYNTYLGTIPQDFARVDLHWHDQMEIIYVKKGRGTVTASSRKYPVMAGSIMPILPGELHAIDGDPGVRMEYENIIFPLSLLDNQVENDWARRNILTPLQMGTLRFPRPIYADTAMHAEVSAALDAADDACSKRPDGYSLLVRSSLFRFFFALYTHRIREESLPPSPYEDAIKQVLLYVQNHFSEPITVSDAASLIDYSDAHFMRVFRRETGFTFGEYLSDYRLRYASYLLRERPDSVGAIASLCGFDNFSYFIRRFRRKYGMSPREYRSHGRQNTKSP</sequence>
<evidence type="ECO:0000256" key="1">
    <source>
        <dbReference type="ARBA" id="ARBA00023015"/>
    </source>
</evidence>
<evidence type="ECO:0000256" key="3">
    <source>
        <dbReference type="ARBA" id="ARBA00023163"/>
    </source>
</evidence>
<dbReference type="PROSITE" id="PS00041">
    <property type="entry name" value="HTH_ARAC_FAMILY_1"/>
    <property type="match status" value="1"/>
</dbReference>
<dbReference type="PROSITE" id="PS01124">
    <property type="entry name" value="HTH_ARAC_FAMILY_2"/>
    <property type="match status" value="1"/>
</dbReference>
<comment type="caution">
    <text evidence="5">The sequence shown here is derived from an EMBL/GenBank/DDBJ whole genome shotgun (WGS) entry which is preliminary data.</text>
</comment>
<dbReference type="Proteomes" id="UP000757890">
    <property type="component" value="Unassembled WGS sequence"/>
</dbReference>
<gene>
    <name evidence="5" type="ORF">HXL70_08930</name>
</gene>
<dbReference type="InterPro" id="IPR018062">
    <property type="entry name" value="HTH_AraC-typ_CS"/>
</dbReference>
<evidence type="ECO:0000259" key="4">
    <source>
        <dbReference type="PROSITE" id="PS01124"/>
    </source>
</evidence>
<dbReference type="EMBL" id="JABZMK010000108">
    <property type="protein sequence ID" value="MBF1130141.1"/>
    <property type="molecule type" value="Genomic_DNA"/>
</dbReference>
<dbReference type="InterPro" id="IPR018060">
    <property type="entry name" value="HTH_AraC"/>
</dbReference>
<dbReference type="Pfam" id="PF02311">
    <property type="entry name" value="AraC_binding"/>
    <property type="match status" value="1"/>
</dbReference>
<feature type="domain" description="HTH araC/xylS-type" evidence="4">
    <location>
        <begin position="192"/>
        <end position="290"/>
    </location>
</feature>
<dbReference type="SUPFAM" id="SSF46689">
    <property type="entry name" value="Homeodomain-like"/>
    <property type="match status" value="2"/>
</dbReference>
<protein>
    <submittedName>
        <fullName evidence="5">Helix-turn-helix transcriptional regulator</fullName>
    </submittedName>
</protein>
<dbReference type="SMART" id="SM00342">
    <property type="entry name" value="HTH_ARAC"/>
    <property type="match status" value="1"/>
</dbReference>
<dbReference type="GO" id="GO:0043565">
    <property type="term" value="F:sequence-specific DNA binding"/>
    <property type="evidence" value="ECO:0007669"/>
    <property type="project" value="InterPro"/>
</dbReference>
<proteinExistence type="predicted"/>
<keyword evidence="2" id="KW-0238">DNA-binding</keyword>
<evidence type="ECO:0000313" key="5">
    <source>
        <dbReference type="EMBL" id="MBF1130141.1"/>
    </source>
</evidence>
<evidence type="ECO:0000256" key="2">
    <source>
        <dbReference type="ARBA" id="ARBA00023125"/>
    </source>
</evidence>